<comment type="caution">
    <text evidence="1">The sequence shown here is derived from an EMBL/GenBank/DDBJ whole genome shotgun (WGS) entry which is preliminary data.</text>
</comment>
<accession>A0AAW3WKZ4</accession>
<dbReference type="AlphaFoldDB" id="A0AAW3WKZ4"/>
<organism evidence="1 2">
    <name type="scientific">Serratia fonticola</name>
    <dbReference type="NCBI Taxonomy" id="47917"/>
    <lineage>
        <taxon>Bacteria</taxon>
        <taxon>Pseudomonadati</taxon>
        <taxon>Pseudomonadota</taxon>
        <taxon>Gammaproteobacteria</taxon>
        <taxon>Enterobacterales</taxon>
        <taxon>Yersiniaceae</taxon>
        <taxon>Serratia</taxon>
    </lineage>
</organism>
<name>A0AAW3WKZ4_SERFO</name>
<evidence type="ECO:0000313" key="1">
    <source>
        <dbReference type="EMBL" id="MBC3211431.1"/>
    </source>
</evidence>
<gene>
    <name evidence="1" type="ORF">H8J20_04690</name>
</gene>
<dbReference type="EMBL" id="JACNYO010000003">
    <property type="protein sequence ID" value="MBC3211431.1"/>
    <property type="molecule type" value="Genomic_DNA"/>
</dbReference>
<proteinExistence type="predicted"/>
<dbReference type="Proteomes" id="UP000659084">
    <property type="component" value="Unassembled WGS sequence"/>
</dbReference>
<dbReference type="InterPro" id="IPR014859">
    <property type="entry name" value="Phage_TAC_4"/>
</dbReference>
<evidence type="ECO:0008006" key="3">
    <source>
        <dbReference type="Google" id="ProtNLM"/>
    </source>
</evidence>
<sequence length="117" mass="13320">MMTEFNLTPNPTFKVDVSIPRAGDSDGVLTFTFKHKKRSELEKLEKALREASEEQLSSGNYSNLPMADFLREICATWTLPDELNQESLITLLDNYPRAFDAIATAYTKELMAVREKN</sequence>
<evidence type="ECO:0000313" key="2">
    <source>
        <dbReference type="Proteomes" id="UP000659084"/>
    </source>
</evidence>
<protein>
    <recommendedName>
        <fullName evidence="3">Tail assembly chaperone</fullName>
    </recommendedName>
</protein>
<reference evidence="1" key="1">
    <citation type="submission" date="2020-08" db="EMBL/GenBank/DDBJ databases">
        <title>Food and environmental bacterial isolates.</title>
        <authorList>
            <person name="Richter L."/>
            <person name="Du Plessis E.M."/>
            <person name="Duvenage S."/>
            <person name="Allam M."/>
            <person name="Korsten L."/>
        </authorList>
    </citation>
    <scope>NUCLEOTIDE SEQUENCE</scope>
    <source>
        <strain evidence="1">UPMP2127</strain>
    </source>
</reference>
<dbReference type="Pfam" id="PF08748">
    <property type="entry name" value="Phage_TAC_4"/>
    <property type="match status" value="1"/>
</dbReference>